<reference evidence="2" key="1">
    <citation type="submission" date="2014-09" db="EMBL/GenBank/DDBJ databases">
        <authorList>
            <person name="Sharma Rahul"/>
            <person name="Thines Marco"/>
        </authorList>
    </citation>
    <scope>NUCLEOTIDE SEQUENCE [LARGE SCALE GENOMIC DNA]</scope>
</reference>
<dbReference type="RefSeq" id="XP_024577655.1">
    <property type="nucleotide sequence ID" value="XM_024727039.1"/>
</dbReference>
<keyword evidence="2" id="KW-1185">Reference proteome</keyword>
<evidence type="ECO:0000313" key="2">
    <source>
        <dbReference type="Proteomes" id="UP000054928"/>
    </source>
</evidence>
<dbReference type="GeneID" id="36406698"/>
<evidence type="ECO:0000313" key="1">
    <source>
        <dbReference type="EMBL" id="CEG41286.1"/>
    </source>
</evidence>
<dbReference type="AlphaFoldDB" id="A0A0P1AJW7"/>
<name>A0A0P1AJW7_PLAHL</name>
<accession>A0A0P1AJW7</accession>
<proteinExistence type="predicted"/>
<dbReference type="EMBL" id="CCYD01000553">
    <property type="protein sequence ID" value="CEG41286.1"/>
    <property type="molecule type" value="Genomic_DNA"/>
</dbReference>
<organism evidence="1 2">
    <name type="scientific">Plasmopara halstedii</name>
    <name type="common">Downy mildew of sunflower</name>
    <dbReference type="NCBI Taxonomy" id="4781"/>
    <lineage>
        <taxon>Eukaryota</taxon>
        <taxon>Sar</taxon>
        <taxon>Stramenopiles</taxon>
        <taxon>Oomycota</taxon>
        <taxon>Peronosporomycetes</taxon>
        <taxon>Peronosporales</taxon>
        <taxon>Peronosporaceae</taxon>
        <taxon>Plasmopara</taxon>
    </lineage>
</organism>
<protein>
    <submittedName>
        <fullName evidence="1">Uncharacterized protein</fullName>
    </submittedName>
</protein>
<sequence>MSVVTFIYGHIAMPSQPGLPMKIPELTFASKAHPDSSMKKRAKGEKQKISAIRITLQLKFDNDTLNEVPCSNGCSVWLTLYSSS</sequence>
<dbReference type="Proteomes" id="UP000054928">
    <property type="component" value="Unassembled WGS sequence"/>
</dbReference>